<evidence type="ECO:0000259" key="4">
    <source>
        <dbReference type="PROSITE" id="PS50827"/>
    </source>
</evidence>
<dbReference type="PANTHER" id="PTHR14296:SF3">
    <property type="entry name" value="DIKAR, ISOFORM F"/>
    <property type="match status" value="1"/>
</dbReference>
<gene>
    <name evidence="5" type="ORF">CYMTET_14431</name>
</gene>
<feature type="region of interest" description="Disordered" evidence="3">
    <location>
        <begin position="244"/>
        <end position="268"/>
    </location>
</feature>
<dbReference type="InterPro" id="IPR028938">
    <property type="entry name" value="Rsf1-like"/>
</dbReference>
<dbReference type="GO" id="GO:0006355">
    <property type="term" value="P:regulation of DNA-templated transcription"/>
    <property type="evidence" value="ECO:0007669"/>
    <property type="project" value="InterPro"/>
</dbReference>
<dbReference type="Proteomes" id="UP001190700">
    <property type="component" value="Unassembled WGS sequence"/>
</dbReference>
<feature type="region of interest" description="Disordered" evidence="3">
    <location>
        <begin position="542"/>
        <end position="655"/>
    </location>
</feature>
<feature type="domain" description="DDT" evidence="4">
    <location>
        <begin position="13"/>
        <end position="74"/>
    </location>
</feature>
<keyword evidence="6" id="KW-1185">Reference proteome</keyword>
<evidence type="ECO:0000256" key="3">
    <source>
        <dbReference type="SAM" id="MobiDB-lite"/>
    </source>
</evidence>
<feature type="region of interest" description="Disordered" evidence="3">
    <location>
        <begin position="333"/>
        <end position="530"/>
    </location>
</feature>
<feature type="compositionally biased region" description="Low complexity" evidence="3">
    <location>
        <begin position="489"/>
        <end position="500"/>
    </location>
</feature>
<reference evidence="5 6" key="1">
    <citation type="journal article" date="2015" name="Genome Biol. Evol.">
        <title>Comparative Genomics of a Bacterivorous Green Alga Reveals Evolutionary Causalities and Consequences of Phago-Mixotrophic Mode of Nutrition.</title>
        <authorList>
            <person name="Burns J.A."/>
            <person name="Paasch A."/>
            <person name="Narechania A."/>
            <person name="Kim E."/>
        </authorList>
    </citation>
    <scope>NUCLEOTIDE SEQUENCE [LARGE SCALE GENOMIC DNA]</scope>
    <source>
        <strain evidence="5 6">PLY_AMNH</strain>
    </source>
</reference>
<dbReference type="Pfam" id="PF02791">
    <property type="entry name" value="DDT"/>
    <property type="match status" value="1"/>
</dbReference>
<dbReference type="PROSITE" id="PS50827">
    <property type="entry name" value="DDT"/>
    <property type="match status" value="1"/>
</dbReference>
<feature type="compositionally biased region" description="Acidic residues" evidence="3">
    <location>
        <begin position="622"/>
        <end position="632"/>
    </location>
</feature>
<comment type="caution">
    <text evidence="5">The sequence shown here is derived from an EMBL/GenBank/DDBJ whole genome shotgun (WGS) entry which is preliminary data.</text>
</comment>
<feature type="region of interest" description="Disordered" evidence="3">
    <location>
        <begin position="288"/>
        <end position="319"/>
    </location>
</feature>
<evidence type="ECO:0000256" key="1">
    <source>
        <dbReference type="ARBA" id="ARBA00004123"/>
    </source>
</evidence>
<proteinExistence type="predicted"/>
<sequence length="716" mass="79970">MSGFGYSEDCEALRSSVEFAQIIHFTRVFENPLKLKPFSADRLEAALLAPGENNKFLSEIHFKLLRHDPYANYNELDAETKWKDLLQKKLKNQSWEFWEENPLENACYEELSACERASILRALCEWRLVECPCVHEAVKASVNSTEFTADCLREEPIGEDSSGALYYHLASNGEDCRIYRQMLPQLTGGKAPKLKTPETWETICTTMDELRDWIFQLKKLKPKVEKELYKTLSKEILPKLEESAAAREKQERKARELEAMPRKRSSRIASLATAKEEFDQRMEEEKIAREQKAKHAKEMQKLKKEQEMRERKEQARLERAAAREAALQEAALRRDRSFRLREMGYELPAESNREERMSKRQRGDEPDEYEDEQQFDAEPMQEDLQEDLQQSDEFDDSNTAAVEHRSPHDNESPAAPGVSAAWEEACGTVPSPVQAASPSPRPKVLVVKHQSYRAVLGSSPPPVEPQESKTFPPGADGLGSRDPPSDFEPASVPSASFPPSTQEDSFSDPRRSAEASADVTEPADASSLPLAAGATVASGVAEPVVQAREHTAAPMEEEAEEVQNTVLPVVENREEAECPEEAEEVQESSSPSGGKQRGGRVPGGKQRKLKIQVSQWWKTEEAECPEEAEEAQDPGLPVVENREEAECPEPLPSVPAEIPFQADAQMQVTSELADEMQPALAVASSTAMAPVEETPTSVEIPCNMDLPSVAVEHGDA</sequence>
<evidence type="ECO:0000313" key="5">
    <source>
        <dbReference type="EMBL" id="KAK3277570.1"/>
    </source>
</evidence>
<feature type="compositionally biased region" description="Low complexity" evidence="3">
    <location>
        <begin position="429"/>
        <end position="438"/>
    </location>
</feature>
<feature type="compositionally biased region" description="Basic and acidic residues" evidence="3">
    <location>
        <begin position="244"/>
        <end position="261"/>
    </location>
</feature>
<protein>
    <recommendedName>
        <fullName evidence="4">DDT domain-containing protein</fullName>
    </recommendedName>
</protein>
<feature type="compositionally biased region" description="Basic and acidic residues" evidence="3">
    <location>
        <begin position="402"/>
        <end position="411"/>
    </location>
</feature>
<organism evidence="5 6">
    <name type="scientific">Cymbomonas tetramitiformis</name>
    <dbReference type="NCBI Taxonomy" id="36881"/>
    <lineage>
        <taxon>Eukaryota</taxon>
        <taxon>Viridiplantae</taxon>
        <taxon>Chlorophyta</taxon>
        <taxon>Pyramimonadophyceae</taxon>
        <taxon>Pyramimonadales</taxon>
        <taxon>Pyramimonadaceae</taxon>
        <taxon>Cymbomonas</taxon>
    </lineage>
</organism>
<evidence type="ECO:0000256" key="2">
    <source>
        <dbReference type="ARBA" id="ARBA00023242"/>
    </source>
</evidence>
<comment type="subcellular location">
    <subcellularLocation>
        <location evidence="1">Nucleus</location>
    </subcellularLocation>
</comment>
<keyword evidence="2" id="KW-0539">Nucleus</keyword>
<dbReference type="EMBL" id="LGRX02006043">
    <property type="protein sequence ID" value="KAK3277570.1"/>
    <property type="molecule type" value="Genomic_DNA"/>
</dbReference>
<evidence type="ECO:0000313" key="6">
    <source>
        <dbReference type="Proteomes" id="UP001190700"/>
    </source>
</evidence>
<feature type="compositionally biased region" description="Acidic residues" evidence="3">
    <location>
        <begin position="577"/>
        <end position="586"/>
    </location>
</feature>
<dbReference type="InterPro" id="IPR018501">
    <property type="entry name" value="DDT_dom"/>
</dbReference>
<feature type="compositionally biased region" description="Basic and acidic residues" evidence="3">
    <location>
        <begin position="351"/>
        <end position="364"/>
    </location>
</feature>
<dbReference type="GO" id="GO:0031213">
    <property type="term" value="C:RSF complex"/>
    <property type="evidence" value="ECO:0007669"/>
    <property type="project" value="InterPro"/>
</dbReference>
<name>A0AAE0GG00_9CHLO</name>
<dbReference type="AlphaFoldDB" id="A0AAE0GG00"/>
<feature type="compositionally biased region" description="Basic and acidic residues" evidence="3">
    <location>
        <begin position="333"/>
        <end position="344"/>
    </location>
</feature>
<feature type="compositionally biased region" description="Acidic residues" evidence="3">
    <location>
        <begin position="365"/>
        <end position="396"/>
    </location>
</feature>
<accession>A0AAE0GG00</accession>
<dbReference type="PANTHER" id="PTHR14296">
    <property type="entry name" value="REMODELING AND SPACING FACTOR 1"/>
    <property type="match status" value="1"/>
</dbReference>